<feature type="domain" description="AMP-binding enzyme C-terminal" evidence="4">
    <location>
        <begin position="421"/>
        <end position="496"/>
    </location>
</feature>
<dbReference type="Gene3D" id="3.30.300.30">
    <property type="match status" value="1"/>
</dbReference>
<evidence type="ECO:0000256" key="2">
    <source>
        <dbReference type="ARBA" id="ARBA00022598"/>
    </source>
</evidence>
<dbReference type="InterPro" id="IPR000873">
    <property type="entry name" value="AMP-dep_synth/lig_dom"/>
</dbReference>
<sequence length="523" mass="55117">MAGTEGLLNDPSFQSIGALLRAHARRDPQRQALVDVATRHGIAFGELADAADAIAGRLRAHGLAPGARVLLAGANGIDKLLLWIATWRLGAVVCPLDPGFSGAGVVRSVAAILQPALVLAPAGADASPFAGFPLLRHGRWGEDAAPDELSLATGPAPAGLPENGPGDLASICCTSGTSGEPKLLLYDHGCYWQNGLDTIDTIGLTAADRLLEYRSFDWYSAQILSLMPCLIAGLTLCVAPRFSRRSLPGWLRREKITVCVGVPAVVNILLEAPLPPATLAGVRAMTCSSAPLARPQWERFEALYGVGILNLYGSSEAGWMCANRAGARKVGTVGQPVRRIAFDVLDADGQPCPPNQAGQVVVAGTKLALGLLRADGGVDPIRGAPFAMRDAAMRDDDGFVCILGRTDDLIIRGGVKIVPQEIEEVLLAHPDVAEAAALGVPDPVYGEEPACFVVPHAHRGIDVDALLAWCAARLPREKQPKSVSIVDALPRNARGKLVRDALRRRWWSARTAGADEDQAAGDL</sequence>
<dbReference type="AlphaFoldDB" id="A0A7X3FZD9"/>
<dbReference type="InterPro" id="IPR042099">
    <property type="entry name" value="ANL_N_sf"/>
</dbReference>
<dbReference type="EMBL" id="WSES01000003">
    <property type="protein sequence ID" value="MVW60718.1"/>
    <property type="molecule type" value="Genomic_DNA"/>
</dbReference>
<dbReference type="Pfam" id="PF00501">
    <property type="entry name" value="AMP-binding"/>
    <property type="match status" value="1"/>
</dbReference>
<protein>
    <submittedName>
        <fullName evidence="5">AMP-binding protein</fullName>
    </submittedName>
</protein>
<dbReference type="CDD" id="cd04433">
    <property type="entry name" value="AFD_class_I"/>
    <property type="match status" value="1"/>
</dbReference>
<dbReference type="PANTHER" id="PTHR43201:SF5">
    <property type="entry name" value="MEDIUM-CHAIN ACYL-COA LIGASE ACSF2, MITOCHONDRIAL"/>
    <property type="match status" value="1"/>
</dbReference>
<dbReference type="InterPro" id="IPR045851">
    <property type="entry name" value="AMP-bd_C_sf"/>
</dbReference>
<evidence type="ECO:0000259" key="3">
    <source>
        <dbReference type="Pfam" id="PF00501"/>
    </source>
</evidence>
<organism evidence="5 6">
    <name type="scientific">Massilia cellulosiltytica</name>
    <dbReference type="NCBI Taxonomy" id="2683234"/>
    <lineage>
        <taxon>Bacteria</taxon>
        <taxon>Pseudomonadati</taxon>
        <taxon>Pseudomonadota</taxon>
        <taxon>Betaproteobacteria</taxon>
        <taxon>Burkholderiales</taxon>
        <taxon>Oxalobacteraceae</taxon>
        <taxon>Telluria group</taxon>
        <taxon>Massilia</taxon>
    </lineage>
</organism>
<evidence type="ECO:0000259" key="4">
    <source>
        <dbReference type="Pfam" id="PF13193"/>
    </source>
</evidence>
<evidence type="ECO:0000313" key="5">
    <source>
        <dbReference type="EMBL" id="MVW60718.1"/>
    </source>
</evidence>
<dbReference type="GO" id="GO:0006631">
    <property type="term" value="P:fatty acid metabolic process"/>
    <property type="evidence" value="ECO:0007669"/>
    <property type="project" value="TreeGrafter"/>
</dbReference>
<dbReference type="GO" id="GO:0031956">
    <property type="term" value="F:medium-chain fatty acid-CoA ligase activity"/>
    <property type="evidence" value="ECO:0007669"/>
    <property type="project" value="TreeGrafter"/>
</dbReference>
<dbReference type="RefSeq" id="WP_160408879.1">
    <property type="nucleotide sequence ID" value="NZ_WSES01000003.1"/>
</dbReference>
<evidence type="ECO:0000313" key="6">
    <source>
        <dbReference type="Proteomes" id="UP000443353"/>
    </source>
</evidence>
<dbReference type="InterPro" id="IPR020845">
    <property type="entry name" value="AMP-binding_CS"/>
</dbReference>
<reference evidence="5 6" key="1">
    <citation type="submission" date="2019-12" db="EMBL/GenBank/DDBJ databases">
        <authorList>
            <person name="Li C."/>
            <person name="Zhao J."/>
        </authorList>
    </citation>
    <scope>NUCLEOTIDE SEQUENCE [LARGE SCALE GENOMIC DNA]</scope>
    <source>
        <strain evidence="5 6">NEAU-DD11</strain>
    </source>
</reference>
<gene>
    <name evidence="5" type="ORF">GPY61_12335</name>
</gene>
<dbReference type="Gene3D" id="3.40.50.12780">
    <property type="entry name" value="N-terminal domain of ligase-like"/>
    <property type="match status" value="1"/>
</dbReference>
<dbReference type="Proteomes" id="UP000443353">
    <property type="component" value="Unassembled WGS sequence"/>
</dbReference>
<evidence type="ECO:0000256" key="1">
    <source>
        <dbReference type="ARBA" id="ARBA00006432"/>
    </source>
</evidence>
<name>A0A7X3FZD9_9BURK</name>
<keyword evidence="6" id="KW-1185">Reference proteome</keyword>
<keyword evidence="2" id="KW-0436">Ligase</keyword>
<feature type="domain" description="AMP-dependent synthetase/ligase" evidence="3">
    <location>
        <begin position="21"/>
        <end position="371"/>
    </location>
</feature>
<dbReference type="Pfam" id="PF13193">
    <property type="entry name" value="AMP-binding_C"/>
    <property type="match status" value="1"/>
</dbReference>
<dbReference type="PANTHER" id="PTHR43201">
    <property type="entry name" value="ACYL-COA SYNTHETASE"/>
    <property type="match status" value="1"/>
</dbReference>
<dbReference type="PROSITE" id="PS00455">
    <property type="entry name" value="AMP_BINDING"/>
    <property type="match status" value="1"/>
</dbReference>
<accession>A0A7X3FZD9</accession>
<comment type="caution">
    <text evidence="5">The sequence shown here is derived from an EMBL/GenBank/DDBJ whole genome shotgun (WGS) entry which is preliminary data.</text>
</comment>
<proteinExistence type="inferred from homology"/>
<dbReference type="SUPFAM" id="SSF56801">
    <property type="entry name" value="Acetyl-CoA synthetase-like"/>
    <property type="match status" value="1"/>
</dbReference>
<comment type="similarity">
    <text evidence="1">Belongs to the ATP-dependent AMP-binding enzyme family.</text>
</comment>
<dbReference type="InterPro" id="IPR025110">
    <property type="entry name" value="AMP-bd_C"/>
</dbReference>